<keyword evidence="2" id="KW-1185">Reference proteome</keyword>
<dbReference type="AlphaFoldDB" id="A0A0R2NH55"/>
<reference evidence="1 2" key="1">
    <citation type="journal article" date="2015" name="Genome Announc.">
        <title>Expanding the biotechnology potential of lactobacilli through comparative genomics of 213 strains and associated genera.</title>
        <authorList>
            <person name="Sun Z."/>
            <person name="Harris H.M."/>
            <person name="McCann A."/>
            <person name="Guo C."/>
            <person name="Argimon S."/>
            <person name="Zhang W."/>
            <person name="Yang X."/>
            <person name="Jeffery I.B."/>
            <person name="Cooney J.C."/>
            <person name="Kagawa T.F."/>
            <person name="Liu W."/>
            <person name="Song Y."/>
            <person name="Salvetti E."/>
            <person name="Wrobel A."/>
            <person name="Rasinkangas P."/>
            <person name="Parkhill J."/>
            <person name="Rea M.C."/>
            <person name="O'Sullivan O."/>
            <person name="Ritari J."/>
            <person name="Douillard F.P."/>
            <person name="Paul Ross R."/>
            <person name="Yang R."/>
            <person name="Briner A.E."/>
            <person name="Felis G.E."/>
            <person name="de Vos W.M."/>
            <person name="Barrangou R."/>
            <person name="Klaenhammer T.R."/>
            <person name="Caufield P.W."/>
            <person name="Cui Y."/>
            <person name="Zhang H."/>
            <person name="O'Toole P.W."/>
        </authorList>
    </citation>
    <scope>NUCLEOTIDE SEQUENCE [LARGE SCALE GENOMIC DNA]</scope>
    <source>
        <strain evidence="1 2">DSM 21115</strain>
    </source>
</reference>
<sequence length="68" mass="7779">MEVAVYVALVRRGSCRTYTTDIFEDWRIVPSFKVRFETAFWLEPVASATGITAGRKRQTAADFDCWKG</sequence>
<comment type="caution">
    <text evidence="1">The sequence shown here is derived from an EMBL/GenBank/DDBJ whole genome shotgun (WGS) entry which is preliminary data.</text>
</comment>
<dbReference type="RefSeq" id="WP_156093481.1">
    <property type="nucleotide sequence ID" value="NZ_AYGX02000154.1"/>
</dbReference>
<evidence type="ECO:0000313" key="1">
    <source>
        <dbReference type="EMBL" id="KRO25143.1"/>
    </source>
</evidence>
<accession>A0A0R2NH55</accession>
<gene>
    <name evidence="1" type="ORF">DY78_GL001309</name>
</gene>
<dbReference type="Proteomes" id="UP000050920">
    <property type="component" value="Unassembled WGS sequence"/>
</dbReference>
<proteinExistence type="predicted"/>
<organism evidence="1 2">
    <name type="scientific">Lactiplantibacillus fabifermentans DSM 21115</name>
    <dbReference type="NCBI Taxonomy" id="1413187"/>
    <lineage>
        <taxon>Bacteria</taxon>
        <taxon>Bacillati</taxon>
        <taxon>Bacillota</taxon>
        <taxon>Bacilli</taxon>
        <taxon>Lactobacillales</taxon>
        <taxon>Lactobacillaceae</taxon>
        <taxon>Lactiplantibacillus</taxon>
    </lineage>
</organism>
<evidence type="ECO:0000313" key="2">
    <source>
        <dbReference type="Proteomes" id="UP000050920"/>
    </source>
</evidence>
<dbReference type="EMBL" id="AYGX02000154">
    <property type="protein sequence ID" value="KRO25143.1"/>
    <property type="molecule type" value="Genomic_DNA"/>
</dbReference>
<protein>
    <submittedName>
        <fullName evidence="1">Uncharacterized protein</fullName>
    </submittedName>
</protein>
<name>A0A0R2NH55_9LACO</name>